<proteinExistence type="inferred from homology"/>
<reference evidence="3" key="1">
    <citation type="submission" date="2020-10" db="EMBL/GenBank/DDBJ databases">
        <authorList>
            <person name="Gilroy R."/>
        </authorList>
    </citation>
    <scope>NUCLEOTIDE SEQUENCE</scope>
    <source>
        <strain evidence="3">ChiGjej3B3-7149</strain>
    </source>
</reference>
<dbReference type="PANTHER" id="PTHR33279">
    <property type="entry name" value="SULFUR CARRIER PROTEIN YEDF-RELATED"/>
    <property type="match status" value="1"/>
</dbReference>
<dbReference type="CDD" id="cd03421">
    <property type="entry name" value="SirA_like_N"/>
    <property type="match status" value="1"/>
</dbReference>
<dbReference type="AlphaFoldDB" id="A0A9D1DK47"/>
<accession>A0A9D1DK47</accession>
<dbReference type="SUPFAM" id="SSF64307">
    <property type="entry name" value="SirA-like"/>
    <property type="match status" value="1"/>
</dbReference>
<dbReference type="InterPro" id="IPR036868">
    <property type="entry name" value="TusA-like_sf"/>
</dbReference>
<evidence type="ECO:0000256" key="1">
    <source>
        <dbReference type="ARBA" id="ARBA00008984"/>
    </source>
</evidence>
<dbReference type="Pfam" id="PF01206">
    <property type="entry name" value="TusA"/>
    <property type="match status" value="1"/>
</dbReference>
<protein>
    <submittedName>
        <fullName evidence="3">Sulfurtransferase TusA family protein</fullName>
    </submittedName>
</protein>
<dbReference type="InterPro" id="IPR001455">
    <property type="entry name" value="TusA-like"/>
</dbReference>
<reference evidence="3" key="2">
    <citation type="journal article" date="2021" name="PeerJ">
        <title>Extensive microbial diversity within the chicken gut microbiome revealed by metagenomics and culture.</title>
        <authorList>
            <person name="Gilroy R."/>
            <person name="Ravi A."/>
            <person name="Getino M."/>
            <person name="Pursley I."/>
            <person name="Horton D.L."/>
            <person name="Alikhan N.F."/>
            <person name="Baker D."/>
            <person name="Gharbi K."/>
            <person name="Hall N."/>
            <person name="Watson M."/>
            <person name="Adriaenssens E.M."/>
            <person name="Foster-Nyarko E."/>
            <person name="Jarju S."/>
            <person name="Secka A."/>
            <person name="Antonio M."/>
            <person name="Oren A."/>
            <person name="Chaudhuri R.R."/>
            <person name="La Ragione R."/>
            <person name="Hildebrand F."/>
            <person name="Pallen M.J."/>
        </authorList>
    </citation>
    <scope>NUCLEOTIDE SEQUENCE</scope>
    <source>
        <strain evidence="3">ChiGjej3B3-7149</strain>
    </source>
</reference>
<dbReference type="PANTHER" id="PTHR33279:SF6">
    <property type="entry name" value="SULFUR CARRIER PROTEIN YEDF-RELATED"/>
    <property type="match status" value="1"/>
</dbReference>
<sequence>MKTVDARGHSCPIPVVMVRKAVSAEKPAELEVLVDNQCSVENVTRYGQSQGYKVETAPEGADFRLKLKK</sequence>
<comment type="caution">
    <text evidence="3">The sequence shown here is derived from an EMBL/GenBank/DDBJ whole genome shotgun (WGS) entry which is preliminary data.</text>
</comment>
<dbReference type="Gene3D" id="3.30.110.40">
    <property type="entry name" value="TusA-like domain"/>
    <property type="match status" value="1"/>
</dbReference>
<comment type="similarity">
    <text evidence="1">Belongs to the sulfur carrier protein TusA family.</text>
</comment>
<evidence type="ECO:0000313" key="4">
    <source>
        <dbReference type="Proteomes" id="UP000824238"/>
    </source>
</evidence>
<name>A0A9D1DK47_9FIRM</name>
<organism evidence="3 4">
    <name type="scientific">Candidatus Scatomorpha intestinigallinarum</name>
    <dbReference type="NCBI Taxonomy" id="2840923"/>
    <lineage>
        <taxon>Bacteria</taxon>
        <taxon>Bacillati</taxon>
        <taxon>Bacillota</taxon>
        <taxon>Clostridia</taxon>
        <taxon>Eubacteriales</taxon>
        <taxon>Candidatus Scatomorpha</taxon>
    </lineage>
</organism>
<feature type="domain" description="UPF0033" evidence="2">
    <location>
        <begin position="2"/>
        <end position="69"/>
    </location>
</feature>
<dbReference type="Proteomes" id="UP000824238">
    <property type="component" value="Unassembled WGS sequence"/>
</dbReference>
<gene>
    <name evidence="3" type="ORF">IAD36_02225</name>
</gene>
<dbReference type="EMBL" id="DVHH01000060">
    <property type="protein sequence ID" value="HIR54404.1"/>
    <property type="molecule type" value="Genomic_DNA"/>
</dbReference>
<evidence type="ECO:0000259" key="2">
    <source>
        <dbReference type="Pfam" id="PF01206"/>
    </source>
</evidence>
<evidence type="ECO:0000313" key="3">
    <source>
        <dbReference type="EMBL" id="HIR54404.1"/>
    </source>
</evidence>